<keyword evidence="3" id="KW-1003">Cell membrane</keyword>
<dbReference type="Proteomes" id="UP001079657">
    <property type="component" value="Unassembled WGS sequence"/>
</dbReference>
<comment type="caution">
    <text evidence="9">The sequence shown here is derived from an EMBL/GenBank/DDBJ whole genome shotgun (WGS) entry which is preliminary data.</text>
</comment>
<feature type="transmembrane region" description="Helical" evidence="7">
    <location>
        <begin position="56"/>
        <end position="76"/>
    </location>
</feature>
<keyword evidence="5 7" id="KW-1133">Transmembrane helix</keyword>
<dbReference type="RefSeq" id="WP_268047934.1">
    <property type="nucleotide sequence ID" value="NZ_JAPQES010000001.1"/>
</dbReference>
<accession>A0ABT4CN91</accession>
<name>A0ABT4CN91_9CLOT</name>
<comment type="subcellular location">
    <subcellularLocation>
        <location evidence="1">Cell membrane</location>
        <topology evidence="1">Multi-pass membrane protein</topology>
    </subcellularLocation>
</comment>
<keyword evidence="4 7" id="KW-0812">Transmembrane</keyword>
<proteinExistence type="inferred from homology"/>
<evidence type="ECO:0000256" key="3">
    <source>
        <dbReference type="ARBA" id="ARBA00022475"/>
    </source>
</evidence>
<gene>
    <name evidence="9" type="ORF">OXH55_02695</name>
</gene>
<keyword evidence="10" id="KW-1185">Reference proteome</keyword>
<reference evidence="9" key="1">
    <citation type="submission" date="2022-12" db="EMBL/GenBank/DDBJ databases">
        <authorList>
            <person name="Wang J."/>
        </authorList>
    </citation>
    <scope>NUCLEOTIDE SEQUENCE</scope>
    <source>
        <strain evidence="9">HY-42-06</strain>
    </source>
</reference>
<feature type="domain" description="YetF C-terminal" evidence="8">
    <location>
        <begin position="79"/>
        <end position="209"/>
    </location>
</feature>
<evidence type="ECO:0000256" key="2">
    <source>
        <dbReference type="ARBA" id="ARBA00006448"/>
    </source>
</evidence>
<evidence type="ECO:0000256" key="5">
    <source>
        <dbReference type="ARBA" id="ARBA00022989"/>
    </source>
</evidence>
<dbReference type="PANTHER" id="PTHR34582">
    <property type="entry name" value="UPF0702 TRANSMEMBRANE PROTEIN YCAP"/>
    <property type="match status" value="1"/>
</dbReference>
<protein>
    <submittedName>
        <fullName evidence="9">DUF421 domain-containing protein</fullName>
    </submittedName>
</protein>
<dbReference type="InterPro" id="IPR007353">
    <property type="entry name" value="DUF421"/>
</dbReference>
<evidence type="ECO:0000256" key="6">
    <source>
        <dbReference type="ARBA" id="ARBA00023136"/>
    </source>
</evidence>
<evidence type="ECO:0000256" key="7">
    <source>
        <dbReference type="SAM" id="Phobius"/>
    </source>
</evidence>
<organism evidence="9 10">
    <name type="scientific">Clostridium ganghwense</name>
    <dbReference type="NCBI Taxonomy" id="312089"/>
    <lineage>
        <taxon>Bacteria</taxon>
        <taxon>Bacillati</taxon>
        <taxon>Bacillota</taxon>
        <taxon>Clostridia</taxon>
        <taxon>Eubacteriales</taxon>
        <taxon>Clostridiaceae</taxon>
        <taxon>Clostridium</taxon>
    </lineage>
</organism>
<evidence type="ECO:0000313" key="9">
    <source>
        <dbReference type="EMBL" id="MCY6369556.1"/>
    </source>
</evidence>
<evidence type="ECO:0000256" key="1">
    <source>
        <dbReference type="ARBA" id="ARBA00004651"/>
    </source>
</evidence>
<keyword evidence="6 7" id="KW-0472">Membrane</keyword>
<evidence type="ECO:0000259" key="8">
    <source>
        <dbReference type="Pfam" id="PF04239"/>
    </source>
</evidence>
<comment type="similarity">
    <text evidence="2">Belongs to the UPF0702 family.</text>
</comment>
<dbReference type="EMBL" id="JAPQES010000001">
    <property type="protein sequence ID" value="MCY6369556.1"/>
    <property type="molecule type" value="Genomic_DNA"/>
</dbReference>
<dbReference type="Pfam" id="PF04239">
    <property type="entry name" value="DUF421"/>
    <property type="match status" value="1"/>
</dbReference>
<evidence type="ECO:0000313" key="10">
    <source>
        <dbReference type="Proteomes" id="UP001079657"/>
    </source>
</evidence>
<dbReference type="InterPro" id="IPR023090">
    <property type="entry name" value="UPF0702_alpha/beta_dom_sf"/>
</dbReference>
<sequence length="223" mass="25299">MFIVMIRTAILYILVVLTMRLMGKRQIGELEPFELAIAIMISDLASLPMQDLGIPLLYGIIPIITLLILQTLITILELKSQFFRKMVSGKPSVIIAHGKIDIKELRNQRLTYNDLVEELRLKGFYNIQDIAFAVLETSGELSIIPKTDITSVTKKDLNIASKQDQLPITLILDGKIDSNNLKTINKDINWLNSQLISNNIDNPNKVFIAILDSQNKFFFQLKD</sequence>
<evidence type="ECO:0000256" key="4">
    <source>
        <dbReference type="ARBA" id="ARBA00022692"/>
    </source>
</evidence>
<dbReference type="Gene3D" id="3.30.240.20">
    <property type="entry name" value="bsu07140 like domains"/>
    <property type="match status" value="2"/>
</dbReference>
<dbReference type="PANTHER" id="PTHR34582:SF6">
    <property type="entry name" value="UPF0702 TRANSMEMBRANE PROTEIN YCAP"/>
    <property type="match status" value="1"/>
</dbReference>